<evidence type="ECO:0000313" key="14">
    <source>
        <dbReference type="Proteomes" id="UP000824248"/>
    </source>
</evidence>
<keyword evidence="3" id="KW-0645">Protease</keyword>
<keyword evidence="7" id="KW-0482">Metalloprotease</keyword>
<dbReference type="InterPro" id="IPR011249">
    <property type="entry name" value="Metalloenz_LuxS/M16"/>
</dbReference>
<dbReference type="GO" id="GO:0004222">
    <property type="term" value="F:metalloendopeptidase activity"/>
    <property type="evidence" value="ECO:0007669"/>
    <property type="project" value="InterPro"/>
</dbReference>
<dbReference type="EMBL" id="DXFC01000016">
    <property type="protein sequence ID" value="HIX60706.1"/>
    <property type="molecule type" value="Genomic_DNA"/>
</dbReference>
<organism evidence="13 14">
    <name type="scientific">Candidatus Halomonas stercoripullorum</name>
    <dbReference type="NCBI Taxonomy" id="2838617"/>
    <lineage>
        <taxon>Bacteria</taxon>
        <taxon>Pseudomonadati</taxon>
        <taxon>Pseudomonadota</taxon>
        <taxon>Gammaproteobacteria</taxon>
        <taxon>Oceanospirillales</taxon>
        <taxon>Halomonadaceae</taxon>
        <taxon>Halomonas</taxon>
    </lineage>
</organism>
<dbReference type="PROSITE" id="PS00143">
    <property type="entry name" value="INSULINASE"/>
    <property type="match status" value="1"/>
</dbReference>
<dbReference type="PANTHER" id="PTHR43690:SF18">
    <property type="entry name" value="INSULIN-DEGRADING ENZYME-RELATED"/>
    <property type="match status" value="1"/>
</dbReference>
<dbReference type="SUPFAM" id="SSF63411">
    <property type="entry name" value="LuxS/MPP-like metallohydrolase"/>
    <property type="match status" value="2"/>
</dbReference>
<evidence type="ECO:0000259" key="12">
    <source>
        <dbReference type="Pfam" id="PF22456"/>
    </source>
</evidence>
<dbReference type="Pfam" id="PF00675">
    <property type="entry name" value="Peptidase_M16"/>
    <property type="match status" value="1"/>
</dbReference>
<protein>
    <submittedName>
        <fullName evidence="13">Insulinase family protein</fullName>
    </submittedName>
</protein>
<dbReference type="GO" id="GO:0006508">
    <property type="term" value="P:proteolysis"/>
    <property type="evidence" value="ECO:0007669"/>
    <property type="project" value="UniProtKB-KW"/>
</dbReference>
<evidence type="ECO:0000256" key="3">
    <source>
        <dbReference type="ARBA" id="ARBA00022670"/>
    </source>
</evidence>
<sequence length="830" mass="90457">MSHAFSAATEDADDMPPLLKTRHAGLPPGSRLHEARLPNGLQIAAVQVPDARLQRLVGAAGIGYLDEPVEYRGLAHLLEHALFLGSANFPGAGELAGWVSEHGGRYNAHTNEYTTDFHLHLPPEACEEGLIRLVDILARPCFKPERIAHEVGVLDAEFQARLADPALHRLAALGQLCREGHPARDCHAGNRTSLGSDISGLTAQLTDFHARHYRSGRMALVMLGPLPLETQVALLERHATELPVGDPPPLQRTWRWGQPGGIAWQLPTADPHTSTLELFWPLPDQHTSAHASWLERVASRLADGHLAATLQAAIGLDRLDISHTPTGMGPALAIQLSPAPDEATLQIMFSACCTALERALATPQPPPLAPWDKPDLDAWPRHYACQLAAGNGKTSEIDKADKPLSLLTPDQCRLLWRSPAIAASARSLPETGTLWHPQPLPSVGITPLAWRVPPAFNRVRSPSPASPAGRQQPEFRQGVWVGEPLRLADAPPATLCLGWPAPASQRTARLAQWQRNSLSLRQAATANGMRLILDNDNRGDWLIATGQEGQLVRLARLALDCWPEQPAIQPDTGATGLLAQRILAKLDDSPPFASQHSHNTAPLAWLSSDAELKAAQVLLHQQTTVTLRGTSSPEVATMQHSTLLHLTPQSDEHGVMLEVAGPNDTPHSRWLLQLLAQCHDAAFQYEMRHRRGLGYAAAVRYREVSGAPRLAYVVQSPHAATDILRDAIHDFLVEQGAALARPGRDEIMQLKRGLSARTGSPETHAEATERLWQALRCHAAAGRDTSPWQPLPWVAEAQTLAMLEPNDLTSLADALARGHLPQRWWLHVPH</sequence>
<dbReference type="InterPro" id="IPR007863">
    <property type="entry name" value="Peptidase_M16_C"/>
</dbReference>
<evidence type="ECO:0000256" key="4">
    <source>
        <dbReference type="ARBA" id="ARBA00022723"/>
    </source>
</evidence>
<feature type="region of interest" description="Disordered" evidence="9">
    <location>
        <begin position="1"/>
        <end position="31"/>
    </location>
</feature>
<dbReference type="GO" id="GO:0046872">
    <property type="term" value="F:metal ion binding"/>
    <property type="evidence" value="ECO:0007669"/>
    <property type="project" value="UniProtKB-KW"/>
</dbReference>
<dbReference type="Gene3D" id="3.30.830.10">
    <property type="entry name" value="Metalloenzyme, LuxS/M16 peptidase-like"/>
    <property type="match status" value="2"/>
</dbReference>
<evidence type="ECO:0000256" key="1">
    <source>
        <dbReference type="ARBA" id="ARBA00001947"/>
    </source>
</evidence>
<dbReference type="InterPro" id="IPR050626">
    <property type="entry name" value="Peptidase_M16"/>
</dbReference>
<feature type="domain" description="Coenzyme PQQ synthesis protein F-like C-terminal lobe" evidence="12">
    <location>
        <begin position="674"/>
        <end position="772"/>
    </location>
</feature>
<dbReference type="PANTHER" id="PTHR43690">
    <property type="entry name" value="NARDILYSIN"/>
    <property type="match status" value="1"/>
</dbReference>
<evidence type="ECO:0000256" key="9">
    <source>
        <dbReference type="SAM" id="MobiDB-lite"/>
    </source>
</evidence>
<feature type="domain" description="Peptidase M16 C-terminal" evidence="11">
    <location>
        <begin position="204"/>
        <end position="302"/>
    </location>
</feature>
<comment type="similarity">
    <text evidence="2 8">Belongs to the peptidase M16 family.</text>
</comment>
<evidence type="ECO:0000256" key="8">
    <source>
        <dbReference type="RuleBase" id="RU004447"/>
    </source>
</evidence>
<dbReference type="InterPro" id="IPR054734">
    <property type="entry name" value="PqqF-like_C_4"/>
</dbReference>
<evidence type="ECO:0000256" key="2">
    <source>
        <dbReference type="ARBA" id="ARBA00007261"/>
    </source>
</evidence>
<evidence type="ECO:0000259" key="11">
    <source>
        <dbReference type="Pfam" id="PF05193"/>
    </source>
</evidence>
<dbReference type="Pfam" id="PF05193">
    <property type="entry name" value="Peptidase_M16_C"/>
    <property type="match status" value="1"/>
</dbReference>
<dbReference type="InterPro" id="IPR001431">
    <property type="entry name" value="Pept_M16_Zn_BS"/>
</dbReference>
<evidence type="ECO:0000313" key="13">
    <source>
        <dbReference type="EMBL" id="HIX60706.1"/>
    </source>
</evidence>
<dbReference type="InterPro" id="IPR011765">
    <property type="entry name" value="Pept_M16_N"/>
</dbReference>
<reference evidence="13" key="1">
    <citation type="journal article" date="2021" name="PeerJ">
        <title>Extensive microbial diversity within the chicken gut microbiome revealed by metagenomics and culture.</title>
        <authorList>
            <person name="Gilroy R."/>
            <person name="Ravi A."/>
            <person name="Getino M."/>
            <person name="Pursley I."/>
            <person name="Horton D.L."/>
            <person name="Alikhan N.F."/>
            <person name="Baker D."/>
            <person name="Gharbi K."/>
            <person name="Hall N."/>
            <person name="Watson M."/>
            <person name="Adriaenssens E.M."/>
            <person name="Foster-Nyarko E."/>
            <person name="Jarju S."/>
            <person name="Secka A."/>
            <person name="Antonio M."/>
            <person name="Oren A."/>
            <person name="Chaudhuri R.R."/>
            <person name="La Ragione R."/>
            <person name="Hildebrand F."/>
            <person name="Pallen M.J."/>
        </authorList>
    </citation>
    <scope>NUCLEOTIDE SEQUENCE</scope>
    <source>
        <strain evidence="13">1193</strain>
    </source>
</reference>
<evidence type="ECO:0000256" key="7">
    <source>
        <dbReference type="ARBA" id="ARBA00023049"/>
    </source>
</evidence>
<evidence type="ECO:0000256" key="6">
    <source>
        <dbReference type="ARBA" id="ARBA00022833"/>
    </source>
</evidence>
<gene>
    <name evidence="13" type="ORF">H9854_00470</name>
</gene>
<dbReference type="Pfam" id="PF22456">
    <property type="entry name" value="PqqF-like_C_4"/>
    <property type="match status" value="1"/>
</dbReference>
<comment type="cofactor">
    <cofactor evidence="1">
        <name>Zn(2+)</name>
        <dbReference type="ChEBI" id="CHEBI:29105"/>
    </cofactor>
</comment>
<comment type="caution">
    <text evidence="13">The sequence shown here is derived from an EMBL/GenBank/DDBJ whole genome shotgun (WGS) entry which is preliminary data.</text>
</comment>
<dbReference type="GO" id="GO:0005737">
    <property type="term" value="C:cytoplasm"/>
    <property type="evidence" value="ECO:0007669"/>
    <property type="project" value="UniProtKB-ARBA"/>
</dbReference>
<evidence type="ECO:0000259" key="10">
    <source>
        <dbReference type="Pfam" id="PF00675"/>
    </source>
</evidence>
<evidence type="ECO:0000256" key="5">
    <source>
        <dbReference type="ARBA" id="ARBA00022801"/>
    </source>
</evidence>
<dbReference type="Proteomes" id="UP000824248">
    <property type="component" value="Unassembled WGS sequence"/>
</dbReference>
<name>A0A9D1WK92_9GAMM</name>
<keyword evidence="5" id="KW-0378">Hydrolase</keyword>
<feature type="domain" description="Peptidase M16 N-terminal" evidence="10">
    <location>
        <begin position="62"/>
        <end position="165"/>
    </location>
</feature>
<proteinExistence type="inferred from homology"/>
<keyword evidence="6" id="KW-0862">Zinc</keyword>
<reference evidence="13" key="2">
    <citation type="submission" date="2021-04" db="EMBL/GenBank/DDBJ databases">
        <authorList>
            <person name="Gilroy R."/>
        </authorList>
    </citation>
    <scope>NUCLEOTIDE SEQUENCE</scope>
    <source>
        <strain evidence="13">1193</strain>
    </source>
</reference>
<keyword evidence="4" id="KW-0479">Metal-binding</keyword>
<accession>A0A9D1WK92</accession>
<dbReference type="AlphaFoldDB" id="A0A9D1WK92"/>